<dbReference type="InterPro" id="IPR008332">
    <property type="entry name" value="MethylG_MeTrfase_N"/>
</dbReference>
<evidence type="ECO:0000256" key="7">
    <source>
        <dbReference type="ARBA" id="ARBA00023204"/>
    </source>
</evidence>
<dbReference type="PANTHER" id="PTHR10815:SF5">
    <property type="entry name" value="METHYLATED-DNA--PROTEIN-CYSTEINE METHYLTRANSFERASE"/>
    <property type="match status" value="1"/>
</dbReference>
<proteinExistence type="inferred from homology"/>
<dbReference type="Proteomes" id="UP000238701">
    <property type="component" value="Unassembled WGS sequence"/>
</dbReference>
<dbReference type="HAMAP" id="MF_00772">
    <property type="entry name" value="OGT"/>
    <property type="match status" value="1"/>
</dbReference>
<comment type="function">
    <text evidence="9">Involved in the cellular defense against the biological effects of O6-methylguanine (O6-MeG) and O4-methylthymine (O4-MeT) in DNA. Repairs the methylated nucleobase in DNA by stoichiometrically transferring the methyl group to a cysteine residue in the enzyme. This is a suicide reaction: the enzyme is irreversibly inactivated.</text>
</comment>
<accession>A0A2U3KGN5</accession>
<dbReference type="GO" id="GO:0005737">
    <property type="term" value="C:cytoplasm"/>
    <property type="evidence" value="ECO:0007669"/>
    <property type="project" value="UniProtKB-SubCell"/>
</dbReference>
<dbReference type="InterPro" id="IPR014048">
    <property type="entry name" value="MethylDNA_cys_MeTrfase_DNA-bd"/>
</dbReference>
<keyword evidence="3 9" id="KW-0963">Cytoplasm</keyword>
<comment type="catalytic activity">
    <reaction evidence="8 9">
        <text>a 6-O-methyl-2'-deoxyguanosine in DNA + L-cysteinyl-[protein] = S-methyl-L-cysteinyl-[protein] + a 2'-deoxyguanosine in DNA</text>
        <dbReference type="Rhea" id="RHEA:24000"/>
        <dbReference type="Rhea" id="RHEA-COMP:10131"/>
        <dbReference type="Rhea" id="RHEA-COMP:10132"/>
        <dbReference type="Rhea" id="RHEA-COMP:11367"/>
        <dbReference type="Rhea" id="RHEA-COMP:11368"/>
        <dbReference type="ChEBI" id="CHEBI:29950"/>
        <dbReference type="ChEBI" id="CHEBI:82612"/>
        <dbReference type="ChEBI" id="CHEBI:85445"/>
        <dbReference type="ChEBI" id="CHEBI:85448"/>
        <dbReference type="EC" id="2.1.1.63"/>
    </reaction>
</comment>
<comment type="subcellular location">
    <subcellularLocation>
        <location evidence="9">Cytoplasm</location>
    </subcellularLocation>
</comment>
<dbReference type="InterPro" id="IPR036217">
    <property type="entry name" value="MethylDNA_cys_MeTrfase_DNAb"/>
</dbReference>
<dbReference type="InterPro" id="IPR036388">
    <property type="entry name" value="WH-like_DNA-bd_sf"/>
</dbReference>
<dbReference type="GO" id="GO:0032259">
    <property type="term" value="P:methylation"/>
    <property type="evidence" value="ECO:0007669"/>
    <property type="project" value="UniProtKB-KW"/>
</dbReference>
<feature type="domain" description="Methylated-DNA-[protein]-cysteine S-methyltransferase DNA binding" evidence="10">
    <location>
        <begin position="96"/>
        <end position="176"/>
    </location>
</feature>
<evidence type="ECO:0000259" key="11">
    <source>
        <dbReference type="Pfam" id="PF02870"/>
    </source>
</evidence>
<organism evidence="12 13">
    <name type="scientific">Candidatus Sulfotelmatobacter kueseliae</name>
    <dbReference type="NCBI Taxonomy" id="2042962"/>
    <lineage>
        <taxon>Bacteria</taxon>
        <taxon>Pseudomonadati</taxon>
        <taxon>Acidobacteriota</taxon>
        <taxon>Terriglobia</taxon>
        <taxon>Terriglobales</taxon>
        <taxon>Candidatus Korobacteraceae</taxon>
        <taxon>Candidatus Sulfotelmatobacter</taxon>
    </lineage>
</organism>
<dbReference type="Gene3D" id="3.30.160.70">
    <property type="entry name" value="Methylated DNA-protein cysteine methyltransferase domain"/>
    <property type="match status" value="1"/>
</dbReference>
<dbReference type="CDD" id="cd06445">
    <property type="entry name" value="ATase"/>
    <property type="match status" value="1"/>
</dbReference>
<dbReference type="GO" id="GO:0006307">
    <property type="term" value="P:DNA alkylation repair"/>
    <property type="evidence" value="ECO:0007669"/>
    <property type="project" value="UniProtKB-UniRule"/>
</dbReference>
<evidence type="ECO:0000256" key="3">
    <source>
        <dbReference type="ARBA" id="ARBA00022490"/>
    </source>
</evidence>
<keyword evidence="7 9" id="KW-0234">DNA repair</keyword>
<dbReference type="Pfam" id="PF02870">
    <property type="entry name" value="Methyltransf_1N"/>
    <property type="match status" value="1"/>
</dbReference>
<keyword evidence="4 9" id="KW-0489">Methyltransferase</keyword>
<dbReference type="NCBIfam" id="TIGR00589">
    <property type="entry name" value="ogt"/>
    <property type="match status" value="1"/>
</dbReference>
<dbReference type="SUPFAM" id="SSF46767">
    <property type="entry name" value="Methylated DNA-protein cysteine methyltransferase, C-terminal domain"/>
    <property type="match status" value="1"/>
</dbReference>
<comment type="miscellaneous">
    <text evidence="9">This enzyme catalyzes only one turnover and therefore is not strictly catalytic. According to one definition, an enzyme is a biocatalyst that acts repeatedly and over many reaction cycles.</text>
</comment>
<evidence type="ECO:0000259" key="10">
    <source>
        <dbReference type="Pfam" id="PF01035"/>
    </source>
</evidence>
<gene>
    <name evidence="12" type="primary">ogt</name>
    <name evidence="12" type="ORF">SBA1_200009</name>
</gene>
<keyword evidence="5 9" id="KW-0808">Transferase</keyword>
<evidence type="ECO:0000256" key="1">
    <source>
        <dbReference type="ARBA" id="ARBA00001286"/>
    </source>
</evidence>
<dbReference type="PROSITE" id="PS00374">
    <property type="entry name" value="MGMT"/>
    <property type="match status" value="1"/>
</dbReference>
<dbReference type="GO" id="GO:0003908">
    <property type="term" value="F:methylated-DNA-[protein]-cysteine S-methyltransferase activity"/>
    <property type="evidence" value="ECO:0007669"/>
    <property type="project" value="UniProtKB-UniRule"/>
</dbReference>
<keyword evidence="6 9" id="KW-0227">DNA damage</keyword>
<dbReference type="SUPFAM" id="SSF53155">
    <property type="entry name" value="Methylated DNA-protein cysteine methyltransferase domain"/>
    <property type="match status" value="1"/>
</dbReference>
<dbReference type="OrthoDB" id="9802228at2"/>
<feature type="domain" description="Methylguanine DNA methyltransferase ribonuclease-like" evidence="11">
    <location>
        <begin position="5"/>
        <end position="92"/>
    </location>
</feature>
<dbReference type="EMBL" id="OMOD01000112">
    <property type="protein sequence ID" value="SPF38818.1"/>
    <property type="molecule type" value="Genomic_DNA"/>
</dbReference>
<evidence type="ECO:0000256" key="4">
    <source>
        <dbReference type="ARBA" id="ARBA00022603"/>
    </source>
</evidence>
<dbReference type="InterPro" id="IPR023546">
    <property type="entry name" value="MGMT"/>
</dbReference>
<feature type="active site" description="Nucleophile; methyl group acceptor" evidence="9">
    <location>
        <position position="147"/>
    </location>
</feature>
<sequence length="180" mass="20060">METLHSTIMQSPVGPLFLAASESGLVALEFDARLPGQQTIRPNPRDLRSESGRRENKHIQFAEFPRVMQPYVQELEEYFGGARRRFSFPLDLRGTDFQLACWRALLEIPYGETRTYAEIARAVGKPQAFRAVGMANNRNPVAIVVPCHRVIASNRTLCGYGGGLDVKRKLLELEGAQTGG</sequence>
<reference evidence="13" key="1">
    <citation type="submission" date="2018-02" db="EMBL/GenBank/DDBJ databases">
        <authorList>
            <person name="Hausmann B."/>
        </authorList>
    </citation>
    <scope>NUCLEOTIDE SEQUENCE [LARGE SCALE GENOMIC DNA]</scope>
    <source>
        <strain evidence="13">Peat soil MAG SbA1</strain>
    </source>
</reference>
<dbReference type="PANTHER" id="PTHR10815">
    <property type="entry name" value="METHYLATED-DNA--PROTEIN-CYSTEINE METHYLTRANSFERASE"/>
    <property type="match status" value="1"/>
</dbReference>
<dbReference type="EC" id="2.1.1.63" evidence="9"/>
<evidence type="ECO:0000256" key="2">
    <source>
        <dbReference type="ARBA" id="ARBA00008711"/>
    </source>
</evidence>
<evidence type="ECO:0000256" key="8">
    <source>
        <dbReference type="ARBA" id="ARBA00049348"/>
    </source>
</evidence>
<evidence type="ECO:0000256" key="5">
    <source>
        <dbReference type="ARBA" id="ARBA00022679"/>
    </source>
</evidence>
<evidence type="ECO:0000313" key="13">
    <source>
        <dbReference type="Proteomes" id="UP000238701"/>
    </source>
</evidence>
<dbReference type="FunFam" id="1.10.10.10:FF:000214">
    <property type="entry name" value="Methylated-DNA--protein-cysteine methyltransferase"/>
    <property type="match status" value="1"/>
</dbReference>
<dbReference type="AlphaFoldDB" id="A0A2U3KGN5"/>
<protein>
    <recommendedName>
        <fullName evidence="9">Methylated-DNA--protein-cysteine methyltransferase</fullName>
        <ecNumber evidence="9">2.1.1.63</ecNumber>
    </recommendedName>
    <alternativeName>
        <fullName evidence="9">6-O-methylguanine-DNA methyltransferase</fullName>
        <shortName evidence="9">MGMT</shortName>
    </alternativeName>
    <alternativeName>
        <fullName evidence="9">O-6-methylguanine-DNA-alkyltransferase</fullName>
    </alternativeName>
</protein>
<comment type="catalytic activity">
    <reaction evidence="1 9">
        <text>a 4-O-methyl-thymidine in DNA + L-cysteinyl-[protein] = a thymidine in DNA + S-methyl-L-cysteinyl-[protein]</text>
        <dbReference type="Rhea" id="RHEA:53428"/>
        <dbReference type="Rhea" id="RHEA-COMP:10131"/>
        <dbReference type="Rhea" id="RHEA-COMP:10132"/>
        <dbReference type="Rhea" id="RHEA-COMP:13555"/>
        <dbReference type="Rhea" id="RHEA-COMP:13556"/>
        <dbReference type="ChEBI" id="CHEBI:29950"/>
        <dbReference type="ChEBI" id="CHEBI:82612"/>
        <dbReference type="ChEBI" id="CHEBI:137386"/>
        <dbReference type="ChEBI" id="CHEBI:137387"/>
        <dbReference type="EC" id="2.1.1.63"/>
    </reaction>
</comment>
<name>A0A2U3KGN5_9BACT</name>
<dbReference type="InterPro" id="IPR036631">
    <property type="entry name" value="MGMT_N_sf"/>
</dbReference>
<dbReference type="InterPro" id="IPR001497">
    <property type="entry name" value="MethylDNA_cys_MeTrfase_AS"/>
</dbReference>
<evidence type="ECO:0000256" key="9">
    <source>
        <dbReference type="HAMAP-Rule" id="MF_00772"/>
    </source>
</evidence>
<comment type="similarity">
    <text evidence="2 9">Belongs to the MGMT family.</text>
</comment>
<evidence type="ECO:0000313" key="12">
    <source>
        <dbReference type="EMBL" id="SPF38818.1"/>
    </source>
</evidence>
<dbReference type="Pfam" id="PF01035">
    <property type="entry name" value="DNA_binding_1"/>
    <property type="match status" value="1"/>
</dbReference>
<evidence type="ECO:0000256" key="6">
    <source>
        <dbReference type="ARBA" id="ARBA00022763"/>
    </source>
</evidence>
<dbReference type="Gene3D" id="1.10.10.10">
    <property type="entry name" value="Winged helix-like DNA-binding domain superfamily/Winged helix DNA-binding domain"/>
    <property type="match status" value="1"/>
</dbReference>